<dbReference type="EC" id="6.3.4.15" evidence="3"/>
<sequence length="257" mass="29379">MKLEFNRLFPSINFIFFDEIDSTNNYCKYIAEQGFSKTTVIVSDAQTAGRGTKGRNFYSPKGTGLWFSILLKPSIPINELSFLTLLTSVALNDTLKAFSINTAIKWPNDIILNDRKLSGILIESKINNNKLLEYVIIGIGINVNLNKEDFSDELKEKAISLKIATGKEYDRYKILKLFIFNFENYFNKFIDGNKKFILNKYKANSFVLNKKVNLKYKDKTKIVIPIDILEDGALLVKDQNSNIEKIVSGEISLRVLF</sequence>
<dbReference type="KEGG" id="cia:BEN51_08910"/>
<dbReference type="RefSeq" id="WP_119865730.1">
    <property type="nucleotide sequence ID" value="NZ_CP016786.1"/>
</dbReference>
<dbReference type="GO" id="GO:0009249">
    <property type="term" value="P:protein lipoylation"/>
    <property type="evidence" value="ECO:0007669"/>
    <property type="project" value="UniProtKB-ARBA"/>
</dbReference>
<dbReference type="PROSITE" id="PS51733">
    <property type="entry name" value="BPL_LPL_CATALYTIC"/>
    <property type="match status" value="1"/>
</dbReference>
<dbReference type="Gene3D" id="2.30.30.100">
    <property type="match status" value="1"/>
</dbReference>
<dbReference type="AlphaFoldDB" id="A0A343JDJ1"/>
<dbReference type="GO" id="GO:0016740">
    <property type="term" value="F:transferase activity"/>
    <property type="evidence" value="ECO:0007669"/>
    <property type="project" value="UniProtKB-ARBA"/>
</dbReference>
<dbReference type="OrthoDB" id="9807064at2"/>
<dbReference type="SUPFAM" id="SSF55681">
    <property type="entry name" value="Class II aaRS and biotin synthetases"/>
    <property type="match status" value="1"/>
</dbReference>
<dbReference type="Pfam" id="PF02237">
    <property type="entry name" value="BPL_C"/>
    <property type="match status" value="1"/>
</dbReference>
<gene>
    <name evidence="5" type="ORF">BEN51_08910</name>
</gene>
<dbReference type="CDD" id="cd16442">
    <property type="entry name" value="BPL"/>
    <property type="match status" value="1"/>
</dbReference>
<reference evidence="5 6" key="1">
    <citation type="submission" date="2016-08" db="EMBL/GenBank/DDBJ databases">
        <title>Complete Genome Sequence Of The Indigo Reducing Clostridium isatidis DSM15098.</title>
        <authorList>
            <person name="Little G.T."/>
            <person name="Minton N.P."/>
        </authorList>
    </citation>
    <scope>NUCLEOTIDE SEQUENCE [LARGE SCALE GENOMIC DNA]</scope>
    <source>
        <strain evidence="5 6">DSM 15098</strain>
    </source>
</reference>
<dbReference type="Proteomes" id="UP000264883">
    <property type="component" value="Chromosome"/>
</dbReference>
<evidence type="ECO:0000256" key="1">
    <source>
        <dbReference type="ARBA" id="ARBA00022598"/>
    </source>
</evidence>
<dbReference type="InterPro" id="IPR003142">
    <property type="entry name" value="BPL_C"/>
</dbReference>
<name>A0A343JDJ1_9CLOT</name>
<dbReference type="InterPro" id="IPR004143">
    <property type="entry name" value="BPL_LPL_catalytic"/>
</dbReference>
<evidence type="ECO:0000256" key="3">
    <source>
        <dbReference type="ARBA" id="ARBA00024227"/>
    </source>
</evidence>
<evidence type="ECO:0000313" key="6">
    <source>
        <dbReference type="Proteomes" id="UP000264883"/>
    </source>
</evidence>
<dbReference type="InterPro" id="IPR045864">
    <property type="entry name" value="aa-tRNA-synth_II/BPL/LPL"/>
</dbReference>
<dbReference type="Gene3D" id="3.30.930.10">
    <property type="entry name" value="Bira Bifunctional Protein, Domain 2"/>
    <property type="match status" value="1"/>
</dbReference>
<proteinExistence type="predicted"/>
<keyword evidence="6" id="KW-1185">Reference proteome</keyword>
<protein>
    <recommendedName>
        <fullName evidence="3">biotin--[biotin carboxyl-carrier protein] ligase</fullName>
        <ecNumber evidence="3">6.3.4.15</ecNumber>
    </recommendedName>
</protein>
<feature type="domain" description="BPL/LPL catalytic" evidence="4">
    <location>
        <begin position="14"/>
        <end position="190"/>
    </location>
</feature>
<dbReference type="EMBL" id="CP016786">
    <property type="protein sequence ID" value="ASW43599.1"/>
    <property type="molecule type" value="Genomic_DNA"/>
</dbReference>
<evidence type="ECO:0000313" key="5">
    <source>
        <dbReference type="EMBL" id="ASW43599.1"/>
    </source>
</evidence>
<keyword evidence="2" id="KW-0092">Biotin</keyword>
<dbReference type="GO" id="GO:0004077">
    <property type="term" value="F:biotin--[biotin carboxyl-carrier protein] ligase activity"/>
    <property type="evidence" value="ECO:0007669"/>
    <property type="project" value="UniProtKB-EC"/>
</dbReference>
<dbReference type="NCBIfam" id="TIGR00121">
    <property type="entry name" value="birA_ligase"/>
    <property type="match status" value="1"/>
</dbReference>
<dbReference type="PANTHER" id="PTHR12835">
    <property type="entry name" value="BIOTIN PROTEIN LIGASE"/>
    <property type="match status" value="1"/>
</dbReference>
<evidence type="ECO:0000256" key="2">
    <source>
        <dbReference type="ARBA" id="ARBA00023267"/>
    </source>
</evidence>
<organism evidence="5 6">
    <name type="scientific">Clostridium isatidis</name>
    <dbReference type="NCBI Taxonomy" id="182773"/>
    <lineage>
        <taxon>Bacteria</taxon>
        <taxon>Bacillati</taxon>
        <taxon>Bacillota</taxon>
        <taxon>Clostridia</taxon>
        <taxon>Eubacteriales</taxon>
        <taxon>Clostridiaceae</taxon>
        <taxon>Clostridium</taxon>
    </lineage>
</organism>
<dbReference type="Pfam" id="PF03099">
    <property type="entry name" value="BPL_LplA_LipB"/>
    <property type="match status" value="1"/>
</dbReference>
<dbReference type="InterPro" id="IPR004408">
    <property type="entry name" value="Biotin_CoA_COase_ligase"/>
</dbReference>
<keyword evidence="1 5" id="KW-0436">Ligase</keyword>
<dbReference type="GO" id="GO:0005737">
    <property type="term" value="C:cytoplasm"/>
    <property type="evidence" value="ECO:0007669"/>
    <property type="project" value="TreeGrafter"/>
</dbReference>
<accession>A0A343JDJ1</accession>
<dbReference type="PANTHER" id="PTHR12835:SF5">
    <property type="entry name" value="BIOTIN--PROTEIN LIGASE"/>
    <property type="match status" value="1"/>
</dbReference>
<evidence type="ECO:0000259" key="4">
    <source>
        <dbReference type="PROSITE" id="PS51733"/>
    </source>
</evidence>